<evidence type="ECO:0000313" key="2">
    <source>
        <dbReference type="Proteomes" id="UP000823775"/>
    </source>
</evidence>
<name>A0ABS8T2P5_DATST</name>
<gene>
    <name evidence="1" type="ORF">HAX54_053461</name>
</gene>
<comment type="caution">
    <text evidence="1">The sequence shown here is derived from an EMBL/GenBank/DDBJ whole genome shotgun (WGS) entry which is preliminary data.</text>
</comment>
<sequence length="117" mass="12865">MSVIQKASAMPEMHPSRLTTAKEIQVGIPGGFSTPSPIVPKLPRVEESKEVPLSYTPLNISYKYGNQDHIQRGYLIALVEYASVKGSGAVSLLDQQQPQQQHQVEGYQGLRIGQFSL</sequence>
<proteinExistence type="predicted"/>
<protein>
    <submittedName>
        <fullName evidence="1">Uncharacterized protein</fullName>
    </submittedName>
</protein>
<dbReference type="EMBL" id="JACEIK010000996">
    <property type="protein sequence ID" value="MCD7464822.1"/>
    <property type="molecule type" value="Genomic_DNA"/>
</dbReference>
<organism evidence="1 2">
    <name type="scientific">Datura stramonium</name>
    <name type="common">Jimsonweed</name>
    <name type="synonym">Common thornapple</name>
    <dbReference type="NCBI Taxonomy" id="4076"/>
    <lineage>
        <taxon>Eukaryota</taxon>
        <taxon>Viridiplantae</taxon>
        <taxon>Streptophyta</taxon>
        <taxon>Embryophyta</taxon>
        <taxon>Tracheophyta</taxon>
        <taxon>Spermatophyta</taxon>
        <taxon>Magnoliopsida</taxon>
        <taxon>eudicotyledons</taxon>
        <taxon>Gunneridae</taxon>
        <taxon>Pentapetalae</taxon>
        <taxon>asterids</taxon>
        <taxon>lamiids</taxon>
        <taxon>Solanales</taxon>
        <taxon>Solanaceae</taxon>
        <taxon>Solanoideae</taxon>
        <taxon>Datureae</taxon>
        <taxon>Datura</taxon>
    </lineage>
</organism>
<reference evidence="1 2" key="1">
    <citation type="journal article" date="2021" name="BMC Genomics">
        <title>Datura genome reveals duplications of psychoactive alkaloid biosynthetic genes and high mutation rate following tissue culture.</title>
        <authorList>
            <person name="Rajewski A."/>
            <person name="Carter-House D."/>
            <person name="Stajich J."/>
            <person name="Litt A."/>
        </authorList>
    </citation>
    <scope>NUCLEOTIDE SEQUENCE [LARGE SCALE GENOMIC DNA]</scope>
    <source>
        <strain evidence="1">AR-01</strain>
    </source>
</reference>
<dbReference type="Proteomes" id="UP000823775">
    <property type="component" value="Unassembled WGS sequence"/>
</dbReference>
<accession>A0ABS8T2P5</accession>
<keyword evidence="2" id="KW-1185">Reference proteome</keyword>
<evidence type="ECO:0000313" key="1">
    <source>
        <dbReference type="EMBL" id="MCD7464822.1"/>
    </source>
</evidence>